<evidence type="ECO:0000313" key="3">
    <source>
        <dbReference type="Proteomes" id="UP000194420"/>
    </source>
</evidence>
<feature type="chain" id="PRO_5012373555" description="Porin" evidence="1">
    <location>
        <begin position="27"/>
        <end position="282"/>
    </location>
</feature>
<feature type="signal peptide" evidence="1">
    <location>
        <begin position="1"/>
        <end position="26"/>
    </location>
</feature>
<dbReference type="AlphaFoldDB" id="A0A1Y6EJA4"/>
<dbReference type="NCBIfam" id="TIGR02001">
    <property type="entry name" value="gcw_chp"/>
    <property type="match status" value="1"/>
</dbReference>
<protein>
    <recommendedName>
        <fullName evidence="4">Porin</fullName>
    </recommendedName>
</protein>
<dbReference type="OrthoDB" id="9793561at2"/>
<keyword evidence="3" id="KW-1185">Reference proteome</keyword>
<dbReference type="RefSeq" id="WP_086436604.1">
    <property type="nucleotide sequence ID" value="NZ_FXWG01000001.1"/>
</dbReference>
<evidence type="ECO:0000256" key="1">
    <source>
        <dbReference type="SAM" id="SignalP"/>
    </source>
</evidence>
<dbReference type="EMBL" id="FXWG01000001">
    <property type="protein sequence ID" value="SMQ62429.1"/>
    <property type="molecule type" value="Genomic_DNA"/>
</dbReference>
<gene>
    <name evidence="2" type="ORF">SAMN06297468_0699</name>
</gene>
<dbReference type="Proteomes" id="UP000194420">
    <property type="component" value="Unassembled WGS sequence"/>
</dbReference>
<dbReference type="InterPro" id="IPR010239">
    <property type="entry name" value="CHP02001"/>
</dbReference>
<reference evidence="3" key="1">
    <citation type="submission" date="2017-04" db="EMBL/GenBank/DDBJ databases">
        <authorList>
            <person name="Varghese N."/>
            <person name="Submissions S."/>
        </authorList>
    </citation>
    <scope>NUCLEOTIDE SEQUENCE [LARGE SCALE GENOMIC DNA]</scope>
</reference>
<sequence>MLTSIRGLAAASFAAGLALSATPAFAETQESLSEEAKSDVVTVIDSEAERASEPVAADTANYQEDSPGFSVSANVALTSEYRFRGVDLSGGEIAIQGGVDFATDSGFYIGTWASSLDEDTVGYGSTEVDVYGGFSGQISDAVSFDIGGIAYMYPDAGAGDFDYLEVYGSVGFAFGPAEATVGVAYAPDQDSLGGTDNFYIYTDVGAGLPGTPITLSGHLGYTDGFLTFTNDGKAFDWSIGAEAALYGPVSLSVAYVGAEGDIPAGAYDFTDDAVVFTLSASF</sequence>
<evidence type="ECO:0008006" key="4">
    <source>
        <dbReference type="Google" id="ProtNLM"/>
    </source>
</evidence>
<evidence type="ECO:0000313" key="2">
    <source>
        <dbReference type="EMBL" id="SMQ62429.1"/>
    </source>
</evidence>
<dbReference type="Pfam" id="PF09694">
    <property type="entry name" value="Gcw_chp"/>
    <property type="match status" value="1"/>
</dbReference>
<keyword evidence="1" id="KW-0732">Signal</keyword>
<proteinExistence type="predicted"/>
<organism evidence="2 3">
    <name type="scientific">Altererythrobacter xiamenensis</name>
    <dbReference type="NCBI Taxonomy" id="1316679"/>
    <lineage>
        <taxon>Bacteria</taxon>
        <taxon>Pseudomonadati</taxon>
        <taxon>Pseudomonadota</taxon>
        <taxon>Alphaproteobacteria</taxon>
        <taxon>Sphingomonadales</taxon>
        <taxon>Erythrobacteraceae</taxon>
        <taxon>Altererythrobacter</taxon>
    </lineage>
</organism>
<accession>A0A1Y6EJA4</accession>
<name>A0A1Y6EJA4_9SPHN</name>